<protein>
    <submittedName>
        <fullName evidence="1">Uncharacterized protein</fullName>
    </submittedName>
</protein>
<proteinExistence type="predicted"/>
<feature type="non-terminal residue" evidence="1">
    <location>
        <position position="101"/>
    </location>
</feature>
<dbReference type="EMBL" id="BARW01023045">
    <property type="protein sequence ID" value="GAI91123.1"/>
    <property type="molecule type" value="Genomic_DNA"/>
</dbReference>
<dbReference type="AlphaFoldDB" id="X1SDT9"/>
<gene>
    <name evidence="1" type="ORF">S12H4_38302</name>
</gene>
<accession>X1SDT9</accession>
<organism evidence="1">
    <name type="scientific">marine sediment metagenome</name>
    <dbReference type="NCBI Taxonomy" id="412755"/>
    <lineage>
        <taxon>unclassified sequences</taxon>
        <taxon>metagenomes</taxon>
        <taxon>ecological metagenomes</taxon>
    </lineage>
</organism>
<sequence length="101" mass="10999">MPEDIQSLLSWVACVAGAGTPELYISALKKAGFADFVIEDHRDSLLEMANGVRRKLLSVELVISLGRLELGDLNLSEAKRIGQRTLELIETGLIGYTLITA</sequence>
<reference evidence="1" key="1">
    <citation type="journal article" date="2014" name="Front. Microbiol.">
        <title>High frequency of phylogenetically diverse reductive dehalogenase-homologous genes in deep subseafloor sedimentary metagenomes.</title>
        <authorList>
            <person name="Kawai M."/>
            <person name="Futagami T."/>
            <person name="Toyoda A."/>
            <person name="Takaki Y."/>
            <person name="Nishi S."/>
            <person name="Hori S."/>
            <person name="Arai W."/>
            <person name="Tsubouchi T."/>
            <person name="Morono Y."/>
            <person name="Uchiyama I."/>
            <person name="Ito T."/>
            <person name="Fujiyama A."/>
            <person name="Inagaki F."/>
            <person name="Takami H."/>
        </authorList>
    </citation>
    <scope>NUCLEOTIDE SEQUENCE</scope>
    <source>
        <strain evidence="1">Expedition CK06-06</strain>
    </source>
</reference>
<comment type="caution">
    <text evidence="1">The sequence shown here is derived from an EMBL/GenBank/DDBJ whole genome shotgun (WGS) entry which is preliminary data.</text>
</comment>
<name>X1SDT9_9ZZZZ</name>
<evidence type="ECO:0000313" key="1">
    <source>
        <dbReference type="EMBL" id="GAI91123.1"/>
    </source>
</evidence>